<evidence type="ECO:0000256" key="1">
    <source>
        <dbReference type="ARBA" id="ARBA00001946"/>
    </source>
</evidence>
<name>A0A517R2G3_9PLAN</name>
<gene>
    <name evidence="7" type="primary">hisN</name>
    <name evidence="7" type="ORF">Pan189_24540</name>
</gene>
<organism evidence="7 8">
    <name type="scientific">Stratiformator vulcanicus</name>
    <dbReference type="NCBI Taxonomy" id="2527980"/>
    <lineage>
        <taxon>Bacteria</taxon>
        <taxon>Pseudomonadati</taxon>
        <taxon>Planctomycetota</taxon>
        <taxon>Planctomycetia</taxon>
        <taxon>Planctomycetales</taxon>
        <taxon>Planctomycetaceae</taxon>
        <taxon>Stratiformator</taxon>
    </lineage>
</organism>
<evidence type="ECO:0000313" key="8">
    <source>
        <dbReference type="Proteomes" id="UP000317318"/>
    </source>
</evidence>
<keyword evidence="3 6" id="KW-0479">Metal-binding</keyword>
<accession>A0A517R2G3</accession>
<dbReference type="Pfam" id="PF00459">
    <property type="entry name" value="Inositol_P"/>
    <property type="match status" value="1"/>
</dbReference>
<dbReference type="RefSeq" id="WP_145364124.1">
    <property type="nucleotide sequence ID" value="NZ_CP036268.1"/>
</dbReference>
<feature type="binding site" evidence="6">
    <location>
        <position position="72"/>
    </location>
    <ligand>
        <name>Mg(2+)</name>
        <dbReference type="ChEBI" id="CHEBI:18420"/>
        <label>1</label>
        <note>catalytic</note>
    </ligand>
</feature>
<keyword evidence="8" id="KW-1185">Reference proteome</keyword>
<dbReference type="GO" id="GO:0004401">
    <property type="term" value="F:histidinol-phosphatase activity"/>
    <property type="evidence" value="ECO:0007669"/>
    <property type="project" value="UniProtKB-EC"/>
</dbReference>
<evidence type="ECO:0000256" key="6">
    <source>
        <dbReference type="PIRSR" id="PIRSR600760-2"/>
    </source>
</evidence>
<evidence type="ECO:0000256" key="4">
    <source>
        <dbReference type="ARBA" id="ARBA00022801"/>
    </source>
</evidence>
<dbReference type="GO" id="GO:0046872">
    <property type="term" value="F:metal ion binding"/>
    <property type="evidence" value="ECO:0007669"/>
    <property type="project" value="UniProtKB-KW"/>
</dbReference>
<feature type="binding site" evidence="6">
    <location>
        <position position="91"/>
    </location>
    <ligand>
        <name>Mg(2+)</name>
        <dbReference type="ChEBI" id="CHEBI:18420"/>
        <label>1</label>
        <note>catalytic</note>
    </ligand>
</feature>
<dbReference type="PANTHER" id="PTHR43200">
    <property type="entry name" value="PHOSPHATASE"/>
    <property type="match status" value="1"/>
</dbReference>
<feature type="binding site" evidence="6">
    <location>
        <position position="218"/>
    </location>
    <ligand>
        <name>Mg(2+)</name>
        <dbReference type="ChEBI" id="CHEBI:18420"/>
        <label>1</label>
        <note>catalytic</note>
    </ligand>
</feature>
<evidence type="ECO:0000256" key="3">
    <source>
        <dbReference type="ARBA" id="ARBA00022723"/>
    </source>
</evidence>
<dbReference type="KEGG" id="svp:Pan189_24540"/>
<dbReference type="CDD" id="cd01641">
    <property type="entry name" value="Bacterial_IMPase_like_1"/>
    <property type="match status" value="1"/>
</dbReference>
<feature type="binding site" evidence="6">
    <location>
        <position position="90"/>
    </location>
    <ligand>
        <name>Mg(2+)</name>
        <dbReference type="ChEBI" id="CHEBI:18420"/>
        <label>2</label>
    </ligand>
</feature>
<comment type="cofactor">
    <cofactor evidence="1 6">
        <name>Mg(2+)</name>
        <dbReference type="ChEBI" id="CHEBI:18420"/>
    </cofactor>
</comment>
<dbReference type="Gene3D" id="3.40.190.80">
    <property type="match status" value="1"/>
</dbReference>
<dbReference type="Proteomes" id="UP000317318">
    <property type="component" value="Chromosome"/>
</dbReference>
<sequence>MPVDPEIQSRLDFAVKIARDVSPFILEYFQNPDLVVESKEDATPVTVADKGAEEKLRDLIHTVFSEDGVLGEEFEEVPSKNGYRWILDPIDGTKSFVQGVPLFGTLIGIEHEGQALAGVSRFPALDEVVYAAKGGGAYWQIRNREPRRARVNDVPKLEQGVFCTTTMRRWASMGRQPTFEELCRRAKLTRGWGDCYGHCLVATGRTQLMIDPAMSAWDAAPLLPIVEEAGGHFVTWKGEATIYGGDGISVVPGLKDDVLRMLAE</sequence>
<dbReference type="InterPro" id="IPR051090">
    <property type="entry name" value="Inositol_monoP_superfamily"/>
</dbReference>
<dbReference type="OrthoDB" id="9772456at2"/>
<evidence type="ECO:0000256" key="5">
    <source>
        <dbReference type="ARBA" id="ARBA00022842"/>
    </source>
</evidence>
<proteinExistence type="inferred from homology"/>
<protein>
    <submittedName>
        <fullName evidence="7">Histidinol-phosphatase</fullName>
        <ecNumber evidence="7">3.1.3.15</ecNumber>
    </submittedName>
</protein>
<dbReference type="Gene3D" id="3.30.540.10">
    <property type="entry name" value="Fructose-1,6-Bisphosphatase, subunit A, domain 1"/>
    <property type="match status" value="1"/>
</dbReference>
<dbReference type="AlphaFoldDB" id="A0A517R2G3"/>
<dbReference type="PANTHER" id="PTHR43200:SF6">
    <property type="entry name" value="3'(2'),5'-BISPHOSPHATE NUCLEOTIDASE"/>
    <property type="match status" value="1"/>
</dbReference>
<dbReference type="InterPro" id="IPR000760">
    <property type="entry name" value="Inositol_monophosphatase-like"/>
</dbReference>
<dbReference type="GO" id="GO:0000105">
    <property type="term" value="P:L-histidine biosynthetic process"/>
    <property type="evidence" value="ECO:0007669"/>
    <property type="project" value="TreeGrafter"/>
</dbReference>
<keyword evidence="5 6" id="KW-0460">Magnesium</keyword>
<dbReference type="EC" id="3.1.3.15" evidence="7"/>
<dbReference type="PRINTS" id="PR00377">
    <property type="entry name" value="IMPHPHTASES"/>
</dbReference>
<dbReference type="EMBL" id="CP036268">
    <property type="protein sequence ID" value="QDT38069.1"/>
    <property type="molecule type" value="Genomic_DNA"/>
</dbReference>
<feature type="binding site" evidence="6">
    <location>
        <position position="88"/>
    </location>
    <ligand>
        <name>Mg(2+)</name>
        <dbReference type="ChEBI" id="CHEBI:18420"/>
        <label>1</label>
        <note>catalytic</note>
    </ligand>
</feature>
<evidence type="ECO:0000256" key="2">
    <source>
        <dbReference type="ARBA" id="ARBA00009759"/>
    </source>
</evidence>
<keyword evidence="4 7" id="KW-0378">Hydrolase</keyword>
<dbReference type="SUPFAM" id="SSF56655">
    <property type="entry name" value="Carbohydrate phosphatase"/>
    <property type="match status" value="1"/>
</dbReference>
<evidence type="ECO:0000313" key="7">
    <source>
        <dbReference type="EMBL" id="QDT38069.1"/>
    </source>
</evidence>
<comment type="similarity">
    <text evidence="2">Belongs to the inositol monophosphatase superfamily.</text>
</comment>
<reference evidence="7 8" key="1">
    <citation type="submission" date="2019-02" db="EMBL/GenBank/DDBJ databases">
        <title>Deep-cultivation of Planctomycetes and their phenomic and genomic characterization uncovers novel biology.</title>
        <authorList>
            <person name="Wiegand S."/>
            <person name="Jogler M."/>
            <person name="Boedeker C."/>
            <person name="Pinto D."/>
            <person name="Vollmers J."/>
            <person name="Rivas-Marin E."/>
            <person name="Kohn T."/>
            <person name="Peeters S.H."/>
            <person name="Heuer A."/>
            <person name="Rast P."/>
            <person name="Oberbeckmann S."/>
            <person name="Bunk B."/>
            <person name="Jeske O."/>
            <person name="Meyerdierks A."/>
            <person name="Storesund J.E."/>
            <person name="Kallscheuer N."/>
            <person name="Luecker S."/>
            <person name="Lage O.M."/>
            <person name="Pohl T."/>
            <person name="Merkel B.J."/>
            <person name="Hornburger P."/>
            <person name="Mueller R.-W."/>
            <person name="Bruemmer F."/>
            <person name="Labrenz M."/>
            <person name="Spormann A.M."/>
            <person name="Op den Camp H."/>
            <person name="Overmann J."/>
            <person name="Amann R."/>
            <person name="Jetten M.S.M."/>
            <person name="Mascher T."/>
            <person name="Medema M.H."/>
            <person name="Devos D.P."/>
            <person name="Kaster A.-K."/>
            <person name="Ovreas L."/>
            <person name="Rohde M."/>
            <person name="Galperin M.Y."/>
            <person name="Jogler C."/>
        </authorList>
    </citation>
    <scope>NUCLEOTIDE SEQUENCE [LARGE SCALE GENOMIC DNA]</scope>
    <source>
        <strain evidence="7 8">Pan189</strain>
    </source>
</reference>